<reference evidence="2 3" key="1">
    <citation type="submission" date="2023-07" db="EMBL/GenBank/DDBJ databases">
        <title>Sorghum-associated microbial communities from plants grown in Nebraska, USA.</title>
        <authorList>
            <person name="Schachtman D."/>
        </authorList>
    </citation>
    <scope>NUCLEOTIDE SEQUENCE [LARGE SCALE GENOMIC DNA]</scope>
    <source>
        <strain evidence="2 3">DS1781</strain>
    </source>
</reference>
<dbReference type="RefSeq" id="WP_309898626.1">
    <property type="nucleotide sequence ID" value="NZ_JAVDRF010000001.1"/>
</dbReference>
<gene>
    <name evidence="2" type="ORF">J2739_000744</name>
</gene>
<organism evidence="2 3">
    <name type="scientific">Variovorax soli</name>
    <dbReference type="NCBI Taxonomy" id="376815"/>
    <lineage>
        <taxon>Bacteria</taxon>
        <taxon>Pseudomonadati</taxon>
        <taxon>Pseudomonadota</taxon>
        <taxon>Betaproteobacteria</taxon>
        <taxon>Burkholderiales</taxon>
        <taxon>Comamonadaceae</taxon>
        <taxon>Variovorax</taxon>
    </lineage>
</organism>
<name>A0ABU1N967_9BURK</name>
<feature type="transmembrane region" description="Helical" evidence="1">
    <location>
        <begin position="21"/>
        <end position="39"/>
    </location>
</feature>
<keyword evidence="1" id="KW-0812">Transmembrane</keyword>
<dbReference type="Proteomes" id="UP001184230">
    <property type="component" value="Unassembled WGS sequence"/>
</dbReference>
<comment type="caution">
    <text evidence="2">The sequence shown here is derived from an EMBL/GenBank/DDBJ whole genome shotgun (WGS) entry which is preliminary data.</text>
</comment>
<keyword evidence="3" id="KW-1185">Reference proteome</keyword>
<accession>A0ABU1N967</accession>
<proteinExistence type="predicted"/>
<sequence length="41" mass="4357">MNTKHASLQPQDPVAARLGTYITRAGIGLAAILFALSYLRG</sequence>
<keyword evidence="1" id="KW-0472">Membrane</keyword>
<evidence type="ECO:0000256" key="1">
    <source>
        <dbReference type="SAM" id="Phobius"/>
    </source>
</evidence>
<protein>
    <submittedName>
        <fullName evidence="2">Uncharacterized protein</fullName>
    </submittedName>
</protein>
<keyword evidence="1" id="KW-1133">Transmembrane helix</keyword>
<evidence type="ECO:0000313" key="2">
    <source>
        <dbReference type="EMBL" id="MDR6534984.1"/>
    </source>
</evidence>
<evidence type="ECO:0000313" key="3">
    <source>
        <dbReference type="Proteomes" id="UP001184230"/>
    </source>
</evidence>
<dbReference type="EMBL" id="JAVDRF010000001">
    <property type="protein sequence ID" value="MDR6534984.1"/>
    <property type="molecule type" value="Genomic_DNA"/>
</dbReference>